<keyword evidence="2" id="KW-0413">Isomerase</keyword>
<dbReference type="NCBIfam" id="TIGR00654">
    <property type="entry name" value="PhzF_family"/>
    <property type="match status" value="1"/>
</dbReference>
<protein>
    <recommendedName>
        <fullName evidence="5">Phenazine biosynthesis protein</fullName>
    </recommendedName>
</protein>
<dbReference type="InterPro" id="IPR003719">
    <property type="entry name" value="Phenazine_PhzF-like"/>
</dbReference>
<dbReference type="PANTHER" id="PTHR13774:SF17">
    <property type="entry name" value="PHENAZINE BIOSYNTHESIS-LIKE DOMAIN-CONTAINING PROTEIN"/>
    <property type="match status" value="1"/>
</dbReference>
<dbReference type="GO" id="GO:0016853">
    <property type="term" value="F:isomerase activity"/>
    <property type="evidence" value="ECO:0007669"/>
    <property type="project" value="UniProtKB-KW"/>
</dbReference>
<evidence type="ECO:0000256" key="2">
    <source>
        <dbReference type="ARBA" id="ARBA00023235"/>
    </source>
</evidence>
<dbReference type="Proteomes" id="UP001358614">
    <property type="component" value="Chromosome 2"/>
</dbReference>
<dbReference type="RefSeq" id="XP_066087189.1">
    <property type="nucleotide sequence ID" value="XM_066231092.1"/>
</dbReference>
<dbReference type="EMBL" id="CP144090">
    <property type="protein sequence ID" value="WWD09222.1"/>
    <property type="molecule type" value="Genomic_DNA"/>
</dbReference>
<dbReference type="KEGG" id="ker:91106145"/>
<dbReference type="Pfam" id="PF02567">
    <property type="entry name" value="PhzC-PhzF"/>
    <property type="match status" value="1"/>
</dbReference>
<keyword evidence="4" id="KW-1185">Reference proteome</keyword>
<sequence>MSTPLPRLPFHVLSAFSPVPGTGSQAALIIYPSNADSRWLDDRYLLQVAGDFNYTATVHVAPTGEKGEWEIRWFTPKSELALCGHGTLSSSYILFKQHPELDTIQYINPIAGKFQSQRITSSHKEVQISLPSLPLDVIRSMGHGSPQSHPDAVKLIAALGVRQTDDVLDISEFKYGSHKSFIVLIRGDVGLRELGVDIRALGEIASGQIIVTQISPETDSDLVIRSRMFAPGIGIQEDTITGSAHTYLTNYYLLSKATQFLPPQLQQDTTSLVIQATQLSERGGGMKCILGQGGETVRLIGKVREFGNGYLVDDDDDDD</sequence>
<evidence type="ECO:0008006" key="5">
    <source>
        <dbReference type="Google" id="ProtNLM"/>
    </source>
</evidence>
<comment type="similarity">
    <text evidence="1">Belongs to the PhzF family.</text>
</comment>
<reference evidence="3 4" key="1">
    <citation type="submission" date="2024-01" db="EMBL/GenBank/DDBJ databases">
        <title>Comparative genomics of Cryptococcus and Kwoniella reveals pathogenesis evolution and contrasting modes of karyotype evolution via chromosome fusion or intercentromeric recombination.</title>
        <authorList>
            <person name="Coelho M.A."/>
            <person name="David-Palma M."/>
            <person name="Shea T."/>
            <person name="Bowers K."/>
            <person name="McGinley-Smith S."/>
            <person name="Mohammad A.W."/>
            <person name="Gnirke A."/>
            <person name="Yurkov A.M."/>
            <person name="Nowrousian M."/>
            <person name="Sun S."/>
            <person name="Cuomo C.A."/>
            <person name="Heitman J."/>
        </authorList>
    </citation>
    <scope>NUCLEOTIDE SEQUENCE [LARGE SCALE GENOMIC DNA]</scope>
    <source>
        <strain evidence="3 4">PYCC6329</strain>
    </source>
</reference>
<evidence type="ECO:0000256" key="1">
    <source>
        <dbReference type="ARBA" id="ARBA00008270"/>
    </source>
</evidence>
<dbReference type="GeneID" id="91106145"/>
<dbReference type="PIRSF" id="PIRSF016184">
    <property type="entry name" value="PhzC_PhzF"/>
    <property type="match status" value="1"/>
</dbReference>
<organism evidence="3 4">
    <name type="scientific">Kwoniella europaea PYCC6329</name>
    <dbReference type="NCBI Taxonomy" id="1423913"/>
    <lineage>
        <taxon>Eukaryota</taxon>
        <taxon>Fungi</taxon>
        <taxon>Dikarya</taxon>
        <taxon>Basidiomycota</taxon>
        <taxon>Agaricomycotina</taxon>
        <taxon>Tremellomycetes</taxon>
        <taxon>Tremellales</taxon>
        <taxon>Cryptococcaceae</taxon>
        <taxon>Kwoniella</taxon>
    </lineage>
</organism>
<evidence type="ECO:0000313" key="3">
    <source>
        <dbReference type="EMBL" id="WWD09222.1"/>
    </source>
</evidence>
<dbReference type="SUPFAM" id="SSF54506">
    <property type="entry name" value="Diaminopimelate epimerase-like"/>
    <property type="match status" value="1"/>
</dbReference>
<proteinExistence type="inferred from homology"/>
<dbReference type="Gene3D" id="3.10.310.10">
    <property type="entry name" value="Diaminopimelate Epimerase, Chain A, domain 1"/>
    <property type="match status" value="2"/>
</dbReference>
<name>A0AAX4KSK7_9TREE</name>
<accession>A0AAX4KSK7</accession>
<dbReference type="PANTHER" id="PTHR13774">
    <property type="entry name" value="PHENAZINE BIOSYNTHESIS PROTEIN"/>
    <property type="match status" value="1"/>
</dbReference>
<evidence type="ECO:0000313" key="4">
    <source>
        <dbReference type="Proteomes" id="UP001358614"/>
    </source>
</evidence>
<dbReference type="AlphaFoldDB" id="A0AAX4KSK7"/>
<dbReference type="GO" id="GO:0005737">
    <property type="term" value="C:cytoplasm"/>
    <property type="evidence" value="ECO:0007669"/>
    <property type="project" value="TreeGrafter"/>
</dbReference>
<gene>
    <name evidence="3" type="ORF">V865_007344</name>
</gene>